<dbReference type="InterPro" id="IPR004358">
    <property type="entry name" value="Sig_transdc_His_kin-like_C"/>
</dbReference>
<evidence type="ECO:0000313" key="19">
    <source>
        <dbReference type="Proteomes" id="UP000629098"/>
    </source>
</evidence>
<evidence type="ECO:0000256" key="1">
    <source>
        <dbReference type="ARBA" id="ARBA00000085"/>
    </source>
</evidence>
<keyword evidence="19" id="KW-1185">Reference proteome</keyword>
<keyword evidence="7" id="KW-0808">Transferase</keyword>
<gene>
    <name evidence="18" type="ORF">ICL16_27870</name>
</gene>
<dbReference type="PROSITE" id="PS50109">
    <property type="entry name" value="HIS_KIN"/>
    <property type="match status" value="2"/>
</dbReference>
<dbReference type="SUPFAM" id="SSF52172">
    <property type="entry name" value="CheY-like"/>
    <property type="match status" value="1"/>
</dbReference>
<evidence type="ECO:0000256" key="14">
    <source>
        <dbReference type="PROSITE-ProRule" id="PRU00169"/>
    </source>
</evidence>
<dbReference type="PRINTS" id="PR00344">
    <property type="entry name" value="BCTRLSENSOR"/>
</dbReference>
<feature type="coiled-coil region" evidence="15">
    <location>
        <begin position="311"/>
        <end position="338"/>
    </location>
</feature>
<dbReference type="SMART" id="SM00387">
    <property type="entry name" value="HATPase_c"/>
    <property type="match status" value="2"/>
</dbReference>
<keyword evidence="12" id="KW-0472">Membrane</keyword>
<evidence type="ECO:0000256" key="4">
    <source>
        <dbReference type="ARBA" id="ARBA00012438"/>
    </source>
</evidence>
<feature type="domain" description="Histidine kinase" evidence="16">
    <location>
        <begin position="786"/>
        <end position="1003"/>
    </location>
</feature>
<keyword evidence="5" id="KW-1003">Cell membrane</keyword>
<dbReference type="InterPro" id="IPR035965">
    <property type="entry name" value="PAS-like_dom_sf"/>
</dbReference>
<dbReference type="Gene3D" id="3.40.50.2300">
    <property type="match status" value="1"/>
</dbReference>
<dbReference type="InterPro" id="IPR001789">
    <property type="entry name" value="Sig_transdc_resp-reg_receiver"/>
</dbReference>
<comment type="catalytic activity">
    <reaction evidence="1">
        <text>ATP + protein L-histidine = ADP + protein N-phospho-L-histidine.</text>
        <dbReference type="EC" id="2.7.13.3"/>
    </reaction>
</comment>
<feature type="domain" description="Histidine kinase" evidence="16">
    <location>
        <begin position="351"/>
        <end position="567"/>
    </location>
</feature>
<dbReference type="InterPro" id="IPR029016">
    <property type="entry name" value="GAF-like_dom_sf"/>
</dbReference>
<evidence type="ECO:0000256" key="10">
    <source>
        <dbReference type="ARBA" id="ARBA00022840"/>
    </source>
</evidence>
<dbReference type="EC" id="2.7.13.3" evidence="4"/>
<dbReference type="Pfam" id="PF02518">
    <property type="entry name" value="HATPase_c"/>
    <property type="match status" value="2"/>
</dbReference>
<dbReference type="RefSeq" id="WP_190834659.1">
    <property type="nucleotide sequence ID" value="NZ_CAWPPI010000085.1"/>
</dbReference>
<dbReference type="FunFam" id="3.30.565.10:FF:000023">
    <property type="entry name" value="PAS domain-containing sensor histidine kinase"/>
    <property type="match status" value="1"/>
</dbReference>
<dbReference type="PANTHER" id="PTHR43547:SF2">
    <property type="entry name" value="HYBRID SIGNAL TRANSDUCTION HISTIDINE KINASE C"/>
    <property type="match status" value="1"/>
</dbReference>
<dbReference type="Proteomes" id="UP000629098">
    <property type="component" value="Unassembled WGS sequence"/>
</dbReference>
<comment type="caution">
    <text evidence="18">The sequence shown here is derived from an EMBL/GenBank/DDBJ whole genome shotgun (WGS) entry which is preliminary data.</text>
</comment>
<dbReference type="PANTHER" id="PTHR43547">
    <property type="entry name" value="TWO-COMPONENT HISTIDINE KINASE"/>
    <property type="match status" value="1"/>
</dbReference>
<accession>A0A8J7BZF7</accession>
<dbReference type="InterPro" id="IPR003018">
    <property type="entry name" value="GAF"/>
</dbReference>
<evidence type="ECO:0000256" key="13">
    <source>
        <dbReference type="ARBA" id="ARBA00074306"/>
    </source>
</evidence>
<dbReference type="Gene3D" id="3.30.565.10">
    <property type="entry name" value="Histidine kinase-like ATPase, C-terminal domain"/>
    <property type="match status" value="2"/>
</dbReference>
<protein>
    <recommendedName>
        <fullName evidence="13">Circadian input-output histidine kinase CikA</fullName>
        <ecNumber evidence="4">2.7.13.3</ecNumber>
    </recommendedName>
</protein>
<dbReference type="CDD" id="cd17574">
    <property type="entry name" value="REC_OmpR"/>
    <property type="match status" value="1"/>
</dbReference>
<evidence type="ECO:0000256" key="2">
    <source>
        <dbReference type="ARBA" id="ARBA00004236"/>
    </source>
</evidence>
<dbReference type="SUPFAM" id="SSF55781">
    <property type="entry name" value="GAF domain-like"/>
    <property type="match status" value="1"/>
</dbReference>
<dbReference type="EMBL" id="JACXAE010000085">
    <property type="protein sequence ID" value="MBD2775773.1"/>
    <property type="molecule type" value="Genomic_DNA"/>
</dbReference>
<dbReference type="Gene3D" id="3.30.450.40">
    <property type="match status" value="1"/>
</dbReference>
<feature type="coiled-coil region" evidence="15">
    <location>
        <begin position="740"/>
        <end position="774"/>
    </location>
</feature>
<dbReference type="Pfam" id="PF00512">
    <property type="entry name" value="HisKA"/>
    <property type="match status" value="2"/>
</dbReference>
<dbReference type="FunFam" id="3.30.565.10:FF:000010">
    <property type="entry name" value="Sensor histidine kinase RcsC"/>
    <property type="match status" value="1"/>
</dbReference>
<reference evidence="18" key="1">
    <citation type="submission" date="2020-09" db="EMBL/GenBank/DDBJ databases">
        <title>Iningainema tapete sp. nov. (Scytonemataceae, Cyanobacteria) from greenhouses in central Florida (USA) produces two types of nodularin with biosynthetic potential for microcystin-LR and anabaenopeptins.</title>
        <authorList>
            <person name="Berthold D.E."/>
            <person name="Lefler F.W."/>
            <person name="Huang I.-S."/>
            <person name="Abdulla H."/>
            <person name="Zimba P.V."/>
            <person name="Laughinghouse H.D. IV."/>
        </authorList>
    </citation>
    <scope>NUCLEOTIDE SEQUENCE</scope>
    <source>
        <strain evidence="18">BLCCT55</strain>
    </source>
</reference>
<keyword evidence="9" id="KW-0418">Kinase</keyword>
<proteinExistence type="inferred from homology"/>
<evidence type="ECO:0000256" key="6">
    <source>
        <dbReference type="ARBA" id="ARBA00022553"/>
    </source>
</evidence>
<dbReference type="SUPFAM" id="SSF47384">
    <property type="entry name" value="Homodimeric domain of signal transducing histidine kinase"/>
    <property type="match status" value="2"/>
</dbReference>
<evidence type="ECO:0000259" key="16">
    <source>
        <dbReference type="PROSITE" id="PS50109"/>
    </source>
</evidence>
<dbReference type="Pfam" id="PF00072">
    <property type="entry name" value="Response_reg"/>
    <property type="match status" value="1"/>
</dbReference>
<keyword evidence="8" id="KW-0547">Nucleotide-binding</keyword>
<dbReference type="InterPro" id="IPR036097">
    <property type="entry name" value="HisK_dim/P_sf"/>
</dbReference>
<evidence type="ECO:0000256" key="11">
    <source>
        <dbReference type="ARBA" id="ARBA00023012"/>
    </source>
</evidence>
<keyword evidence="10" id="KW-0067">ATP-binding</keyword>
<evidence type="ECO:0000256" key="12">
    <source>
        <dbReference type="ARBA" id="ARBA00023136"/>
    </source>
</evidence>
<dbReference type="SMART" id="SM00448">
    <property type="entry name" value="REC"/>
    <property type="match status" value="1"/>
</dbReference>
<feature type="domain" description="Response regulatory" evidence="17">
    <location>
        <begin position="625"/>
        <end position="740"/>
    </location>
</feature>
<dbReference type="InterPro" id="IPR003594">
    <property type="entry name" value="HATPase_dom"/>
</dbReference>
<dbReference type="PROSITE" id="PS50110">
    <property type="entry name" value="RESPONSE_REGULATORY"/>
    <property type="match status" value="1"/>
</dbReference>
<evidence type="ECO:0000256" key="8">
    <source>
        <dbReference type="ARBA" id="ARBA00022741"/>
    </source>
</evidence>
<dbReference type="InterPro" id="IPR005467">
    <property type="entry name" value="His_kinase_dom"/>
</dbReference>
<sequence>MNDGQRIDTFPGVGEMRTLMREFDWASTPVGAVETWSQSLKSTVKILLASRYPMILIWGDNLIQFYNDAYSKLIGDKHPAALGTDIRITLSEAWDTLGPMIDEVMATGVANWVEAQMLVLERSGYREESYFSLSHAPAEDDAGQIVGMFCVCSEVTQQVLGERRLRLLRDLASKAGETRSVETTCKDVADAIASHPLDVPFALIYLREPDGKLTLRGRIQMLSSDLLSPESVDLSASETDIWSLKAAATGETILVEGVERYESLPGGPWNEPTRAALVMPLASSEKTAPLGVLVAGVSPNRALDEGYRSFYELLAAQVSVAIRNAQAYEEEKRRAEMLAELDRAKTAFFSNVSHEFRTPLTLMLSPLEDALSNPQLPTQERERITVAYRNSLRLLKLVNTLLDFSRIEAGRMQAVYEPTDLATLTTDLASVFRSAIEKAGLQLIVDCPTLPEQVYVDRDMWEKIVLNLLSNALKFTQQGYIAVRQRIIGENIVLEVEDTGCGIPESEIDNVFKRFYRIEGTQGRTYEGTGIGLALVQQLALLHGGTVRVQSVYGAGSTFSVSILRGKDHLSADKIGNGSTLTPTNIRADAFLEEALRWLPEGEGEKESEGVGENEELLTNSSKPTILLADDNTDMREYVCKLLQKQYEVVAVADGEAALAAVSEQVPDLVLSDVMMPKLDGFGLLTQLRQNQRTCSVPIILLSARAGEESRVEGLEAGADDYLVKPFSARELLARVKATLEMARLRQEAIRSRLEEERREAELESERAARQEAERIGRIKDEFLATLSHELRTPLNAILGWSNILRKGNVGSAQLNKGLETIERNSRSQAQIIEDLLDMSKIISGKIILNVEKINLSSVIEVAIASFVPAAQAKDIQLQTVLNDSISMIGDANRLQQVLWNLLSNAIKFTPSGGKVQVSLKKINSHIELTVSDTGLGIKPEFLPYVFERFRQADSSTTRKFGGLGLGLSIVKHLVELHGGTVQATSPGVGQGSVFTVALPLAHRNSFYVQAENGSLSDD</sequence>
<keyword evidence="15" id="KW-0175">Coiled coil</keyword>
<keyword evidence="11" id="KW-0902">Two-component regulatory system</keyword>
<dbReference type="InterPro" id="IPR003661">
    <property type="entry name" value="HisK_dim/P_dom"/>
</dbReference>
<evidence type="ECO:0000256" key="7">
    <source>
        <dbReference type="ARBA" id="ARBA00022679"/>
    </source>
</evidence>
<evidence type="ECO:0000259" key="17">
    <source>
        <dbReference type="PROSITE" id="PS50110"/>
    </source>
</evidence>
<dbReference type="Gene3D" id="1.10.287.130">
    <property type="match status" value="2"/>
</dbReference>
<dbReference type="GO" id="GO:0005524">
    <property type="term" value="F:ATP binding"/>
    <property type="evidence" value="ECO:0007669"/>
    <property type="project" value="UniProtKB-KW"/>
</dbReference>
<name>A0A8J7BZF7_9CYAN</name>
<evidence type="ECO:0000256" key="3">
    <source>
        <dbReference type="ARBA" id="ARBA00006402"/>
    </source>
</evidence>
<dbReference type="CDD" id="cd16922">
    <property type="entry name" value="HATPase_EvgS-ArcB-TorS-like"/>
    <property type="match status" value="1"/>
</dbReference>
<keyword evidence="6 14" id="KW-0597">Phosphoprotein</keyword>
<comment type="subcellular location">
    <subcellularLocation>
        <location evidence="2">Cell membrane</location>
    </subcellularLocation>
</comment>
<feature type="modified residue" description="4-aspartylphosphate" evidence="14">
    <location>
        <position position="673"/>
    </location>
</feature>
<dbReference type="InterPro" id="IPR036890">
    <property type="entry name" value="HATPase_C_sf"/>
</dbReference>
<dbReference type="GO" id="GO:0005886">
    <property type="term" value="C:plasma membrane"/>
    <property type="evidence" value="ECO:0007669"/>
    <property type="project" value="UniProtKB-SubCell"/>
</dbReference>
<dbReference type="SMART" id="SM00065">
    <property type="entry name" value="GAF"/>
    <property type="match status" value="1"/>
</dbReference>
<dbReference type="InterPro" id="IPR011006">
    <property type="entry name" value="CheY-like_superfamily"/>
</dbReference>
<dbReference type="SMART" id="SM00388">
    <property type="entry name" value="HisKA"/>
    <property type="match status" value="2"/>
</dbReference>
<dbReference type="CDD" id="cd00082">
    <property type="entry name" value="HisKA"/>
    <property type="match status" value="2"/>
</dbReference>
<dbReference type="GO" id="GO:0000155">
    <property type="term" value="F:phosphorelay sensor kinase activity"/>
    <property type="evidence" value="ECO:0007669"/>
    <property type="project" value="InterPro"/>
</dbReference>
<evidence type="ECO:0000256" key="15">
    <source>
        <dbReference type="SAM" id="Coils"/>
    </source>
</evidence>
<dbReference type="FunFam" id="1.10.287.130:FF:000045">
    <property type="entry name" value="Two-component system sensor histidine kinase/response regulator"/>
    <property type="match status" value="1"/>
</dbReference>
<dbReference type="AlphaFoldDB" id="A0A8J7BZF7"/>
<dbReference type="SUPFAM" id="SSF55874">
    <property type="entry name" value="ATPase domain of HSP90 chaperone/DNA topoisomerase II/histidine kinase"/>
    <property type="match status" value="2"/>
</dbReference>
<dbReference type="Gene3D" id="3.30.450.20">
    <property type="entry name" value="PAS domain"/>
    <property type="match status" value="1"/>
</dbReference>
<comment type="similarity">
    <text evidence="3">In the N-terminal section; belongs to the phytochrome family.</text>
</comment>
<dbReference type="Pfam" id="PF13185">
    <property type="entry name" value="GAF_2"/>
    <property type="match status" value="1"/>
</dbReference>
<dbReference type="SUPFAM" id="SSF55785">
    <property type="entry name" value="PYP-like sensor domain (PAS domain)"/>
    <property type="match status" value="1"/>
</dbReference>
<organism evidence="18 19">
    <name type="scientific">Iningainema tapete BLCC-T55</name>
    <dbReference type="NCBI Taxonomy" id="2748662"/>
    <lineage>
        <taxon>Bacteria</taxon>
        <taxon>Bacillati</taxon>
        <taxon>Cyanobacteriota</taxon>
        <taxon>Cyanophyceae</taxon>
        <taxon>Nostocales</taxon>
        <taxon>Scytonemataceae</taxon>
        <taxon>Iningainema tapete</taxon>
    </lineage>
</organism>
<evidence type="ECO:0000256" key="9">
    <source>
        <dbReference type="ARBA" id="ARBA00022777"/>
    </source>
</evidence>
<evidence type="ECO:0000256" key="5">
    <source>
        <dbReference type="ARBA" id="ARBA00022475"/>
    </source>
</evidence>
<evidence type="ECO:0000313" key="18">
    <source>
        <dbReference type="EMBL" id="MBD2775773.1"/>
    </source>
</evidence>